<dbReference type="PANTHER" id="PTHR30037">
    <property type="entry name" value="DNA-3-METHYLADENINE GLYCOSYLASE 1"/>
    <property type="match status" value="1"/>
</dbReference>
<comment type="caution">
    <text evidence="1">The sequence shown here is derived from an EMBL/GenBank/DDBJ whole genome shotgun (WGS) entry which is preliminary data.</text>
</comment>
<evidence type="ECO:0000313" key="1">
    <source>
        <dbReference type="EMBL" id="CAI8052328.1"/>
    </source>
</evidence>
<dbReference type="EMBL" id="CASHTH010004001">
    <property type="protein sequence ID" value="CAI8052328.1"/>
    <property type="molecule type" value="Genomic_DNA"/>
</dbReference>
<dbReference type="PANTHER" id="PTHR30037:SF4">
    <property type="entry name" value="DNA-3-METHYLADENINE GLYCOSYLASE I"/>
    <property type="match status" value="1"/>
</dbReference>
<organism evidence="1 2">
    <name type="scientific">Geodia barretti</name>
    <name type="common">Barrett's horny sponge</name>
    <dbReference type="NCBI Taxonomy" id="519541"/>
    <lineage>
        <taxon>Eukaryota</taxon>
        <taxon>Metazoa</taxon>
        <taxon>Porifera</taxon>
        <taxon>Demospongiae</taxon>
        <taxon>Heteroscleromorpha</taxon>
        <taxon>Tetractinellida</taxon>
        <taxon>Astrophorina</taxon>
        <taxon>Geodiidae</taxon>
        <taxon>Geodia</taxon>
    </lineage>
</organism>
<dbReference type="AlphaFoldDB" id="A0AA35XB87"/>
<dbReference type="InterPro" id="IPR011257">
    <property type="entry name" value="DNA_glycosylase"/>
</dbReference>
<reference evidence="1" key="1">
    <citation type="submission" date="2023-03" db="EMBL/GenBank/DDBJ databases">
        <authorList>
            <person name="Steffen K."/>
            <person name="Cardenas P."/>
        </authorList>
    </citation>
    <scope>NUCLEOTIDE SEQUENCE</scope>
</reference>
<dbReference type="SUPFAM" id="SSF48150">
    <property type="entry name" value="DNA-glycosylase"/>
    <property type="match status" value="1"/>
</dbReference>
<accession>A0AA35XB87</accession>
<sequence>MENLRGHWCYFDGGTTRRPPSYPQTGTRSVYYSTLPQCDDPACFGYHDARAAPLKQIGALRRLQKEYGLTTPDEEKSEIEQWAQGDPLREWYAREVWGKPTEDDDSLFEVMSLQVFQAGLSWHLILTKRDAFRNAFHGWRIDQVATMGPPDVERLLLDPAIVRNRRKIEACISKRRRCAGAPAGARRILQLVLPAFCPAMTWRSCSGSCVAGSSSLGRRSRACG</sequence>
<dbReference type="Proteomes" id="UP001174909">
    <property type="component" value="Unassembled WGS sequence"/>
</dbReference>
<protein>
    <submittedName>
        <fullName evidence="1">DNA-3-methyladenine glycosylase 1</fullName>
    </submittedName>
</protein>
<proteinExistence type="predicted"/>
<gene>
    <name evidence="1" type="ORF">GBAR_LOCUS28628</name>
</gene>
<dbReference type="Pfam" id="PF03352">
    <property type="entry name" value="Adenine_glyco"/>
    <property type="match status" value="1"/>
</dbReference>
<dbReference type="InterPro" id="IPR052891">
    <property type="entry name" value="DNA-3mA_glycosylase"/>
</dbReference>
<dbReference type="GO" id="GO:0006284">
    <property type="term" value="P:base-excision repair"/>
    <property type="evidence" value="ECO:0007669"/>
    <property type="project" value="InterPro"/>
</dbReference>
<name>A0AA35XB87_GEOBA</name>
<dbReference type="Gene3D" id="1.10.340.30">
    <property type="entry name" value="Hypothetical protein, domain 2"/>
    <property type="match status" value="1"/>
</dbReference>
<keyword evidence="2" id="KW-1185">Reference proteome</keyword>
<evidence type="ECO:0000313" key="2">
    <source>
        <dbReference type="Proteomes" id="UP001174909"/>
    </source>
</evidence>
<dbReference type="GO" id="GO:0008725">
    <property type="term" value="F:DNA-3-methyladenine glycosylase activity"/>
    <property type="evidence" value="ECO:0007669"/>
    <property type="project" value="InterPro"/>
</dbReference>
<dbReference type="InterPro" id="IPR005019">
    <property type="entry name" value="Adenine_glyco"/>
</dbReference>